<dbReference type="PANTHER" id="PTHR21649">
    <property type="entry name" value="CHLOROPHYLL A/B BINDING PROTEIN"/>
    <property type="match status" value="1"/>
</dbReference>
<sequence>MKGAAITSAAVAFGLGASTTAFLSPHMGAGRTQAPLAQAGAEPAELRGSAASEPARGAAATGLAAAGCVAALAGLVARQSLSAPKKPSKPRQVAMTAFESETGVQAPVGYWDPLGLSADGDVATFKRRRETELKHGRVAMYATMGYITPEFYKWPGYLSPSSGLKFADVPNGLAACSKVPAVGWLQIILFAGAFEAGFGYDAYTRGGEPGNYGWKALTSDDPAVLKRKLNSELANGRLAMMAIIGMFYQDGLTGSAWGDWANYADSPLRAFESELGVQAPVGFWDPAGLSKDGDAAAFKRRRSTEIKHGRVSMLATMGYITPEVAGKFPGYLSPSKGLAFEDIPNGLAAISKVPFVGWLQIVIYCLYVEASGLGFNYIGTEATPGDVGWKPPLLSGFDGEAKTKKLNAEIANGRLAMMAIIGMFFQDGLTGSAWGDWALYTDSPLRAFESELGVQAPLGFWDPLGLSADGDVTSFKRRRSVEIKHGRICMMATMGYITPEVAGKWPGFISKSEGLKFADIPNGLAAISKVPGLGWLQIASWFAFCEIQQGYDADAKAEPGNVGWKPPLLVSADPETRKRRLNAEIANGRLAMMAIIGMFFQDGLTGSAWGDWANYTDSPLRAFESELGVQPPVGFWDPVGFTKDGDVAAFKRRRETEIKHGRVSMLATMGYITPEVVGKFPGELSPSLGVKYADIPNGLAALSKVPGPGWLQIVAYCLYCESGPFGYNADPNRKPGELGWRPIGLYSADPQVRQRRLAAEIANGRLAMMAIIGMFFQDGLTGSAWGDWANYTDSPLRAFESELGVQPPVGFWDPVGFTKDGDVAAFKRRRETEIKHGRVSMLATMGYITPEVVGKFPGELSPSLGVKYADIPNGLAALSKVPGPGWLQIVAYCLYCESGPFGYNADPNRKPGELGWRPIGLYSADPQVRQRRLAAEIANGRLAMMAIIGMFFQDGLTGSAWGDWANYTDSPLRAFESELGVQAPLGFWDPLGLSADGDVTSFKRRRSVEIKHGRICMMATMGYITPEVAGKWPGFISKSEGLKFADIPNGLAAISKVPGLGWLQIASWFAFCEIQQGYDADAKAEPGNVGWKPPLLVSADPETRKRRLNAEIANGRLAMMAIIGMFFQDGLTGSAWGDWANYTDSPLRAFESELGVQPPVGFWDPVGFTKDGDVAAFKRRRETEIKHGRVSMLATMGYITPEVVGKFPGELSPSLGVKYADIPNGLAALSKVPGPGWLQIVAYCLYCESGPFGYNADPNRKPGELGWRPIGLYSADPQVRQRRLAAEIANGRLAMMAIIGMFFQDGLTGCAWGDWANYTDSPLRAFESELGVQPPVGFWDPVGFTKDGDVAAFKRRRETEIKHGRVSMLATMGYITPEVVGKFPGELSPSLGVKYADIPNGLAALSKVPGPGWLQIVAYCLYCESGPFGYNADPNRKPGELGWRPIGLYSADPQVRQRRLAAEIANGRLAMMAIIGMFFQDGLTGCAWGDWANYTDSPLRAFESELGVQPPVGFWDPVGFTKDGDADNFTRRRVTEIKHGRVSMIACIGYIVPEYFRFPGDCAPSQGLAFSGIPNGLAALGKVPAVGWAQMFLFAGMIDFGYLQYDPSRGPGDYKNAGVFGVLNGGGWGPMQNAEARKTKLNAELANGRLAMMAIIGMFFQDGLTGSAWGDWALYTDSPLRAFESELGVQAPTGFWDPLGYTNDGSVENFQRRRSTEIKHGRVAMYATMGYIFPEYVRFPGLLSPSAGLKFADVPNGLAALSKVPAAGWLQIFLFIGTYEVAYAEKPGEPGNFGKGNFGLFGGVADSAKRTRGLNSEIANGRLAMMAIIGMFYQDGLTGSAWGDWDLYTASPLRAFENELGVQAPLGFWDPIGYTADGDEAAFKRRRATELKHGRISMLAAMGYITPELGFKFSGYLSPSMGLKFADVPNGLKAVSVVPALGWAQIIAYMAFCEVSQDQKPGTKAWAGDFGFKVLTSSDPETLKKKLSAEIANGRLAMMAIIGMLFQDGLTGSPWGDWALYTDSPLRAFESETGVQPPVGFWDPLGLSGDGSAFNFSRRREVELKHGRVSMFATIGYIVPEYYKLPGFLSPSYGIQFAEVPNGLGALSKVPALGWLQIILLAGVTEVQIYKDTVKGEPGNYGAGFLGCKSIGLTSPGFADPEVRKAKLNAELANGRLAMMAIIGMFFQDGLTGSAWGDWALYTDSPLR</sequence>
<dbReference type="InterPro" id="IPR001344">
    <property type="entry name" value="Chloro_AB-bd_pln"/>
</dbReference>
<evidence type="ECO:0000313" key="6">
    <source>
        <dbReference type="Proteomes" id="UP001189429"/>
    </source>
</evidence>
<dbReference type="SUPFAM" id="SSF103511">
    <property type="entry name" value="Chlorophyll a-b binding protein"/>
    <property type="match status" value="12"/>
</dbReference>
<keyword evidence="2" id="KW-0150">Chloroplast</keyword>
<evidence type="ECO:0000313" key="5">
    <source>
        <dbReference type="EMBL" id="CAK0817365.1"/>
    </source>
</evidence>
<comment type="caution">
    <text evidence="5">The sequence shown here is derived from an EMBL/GenBank/DDBJ whole genome shotgun (WGS) entry which is preliminary data.</text>
</comment>
<evidence type="ECO:0000256" key="2">
    <source>
        <dbReference type="ARBA" id="ARBA00022528"/>
    </source>
</evidence>
<keyword evidence="4" id="KW-0934">Plastid</keyword>
<accession>A0ABN9RH50</accession>
<organism evidence="5 6">
    <name type="scientific">Prorocentrum cordatum</name>
    <dbReference type="NCBI Taxonomy" id="2364126"/>
    <lineage>
        <taxon>Eukaryota</taxon>
        <taxon>Sar</taxon>
        <taxon>Alveolata</taxon>
        <taxon>Dinophyceae</taxon>
        <taxon>Prorocentrales</taxon>
        <taxon>Prorocentraceae</taxon>
        <taxon>Prorocentrum</taxon>
    </lineage>
</organism>
<reference evidence="5" key="1">
    <citation type="submission" date="2023-10" db="EMBL/GenBank/DDBJ databases">
        <authorList>
            <person name="Chen Y."/>
            <person name="Shah S."/>
            <person name="Dougan E. K."/>
            <person name="Thang M."/>
            <person name="Chan C."/>
        </authorList>
    </citation>
    <scope>NUCLEOTIDE SEQUENCE [LARGE SCALE GENOMIC DNA]</scope>
</reference>
<dbReference type="Gene3D" id="1.10.3460.10">
    <property type="entry name" value="Chlorophyll a/b binding protein domain"/>
    <property type="match status" value="12"/>
</dbReference>
<evidence type="ECO:0000256" key="4">
    <source>
        <dbReference type="ARBA" id="ARBA00022640"/>
    </source>
</evidence>
<dbReference type="Proteomes" id="UP001189429">
    <property type="component" value="Unassembled WGS sequence"/>
</dbReference>
<evidence type="ECO:0000256" key="3">
    <source>
        <dbReference type="ARBA" id="ARBA00022531"/>
    </source>
</evidence>
<gene>
    <name evidence="5" type="ORF">PCOR1329_LOCUS20002</name>
</gene>
<dbReference type="InterPro" id="IPR022796">
    <property type="entry name" value="Chloroa_b-bind"/>
</dbReference>
<dbReference type="Pfam" id="PF00504">
    <property type="entry name" value="Chloroa_b-bind"/>
    <property type="match status" value="12"/>
</dbReference>
<evidence type="ECO:0000256" key="1">
    <source>
        <dbReference type="ARBA" id="ARBA00004229"/>
    </source>
</evidence>
<protein>
    <submittedName>
        <fullName evidence="5">Uncharacterized protein</fullName>
    </submittedName>
</protein>
<keyword evidence="6" id="KW-1185">Reference proteome</keyword>
<proteinExistence type="predicted"/>
<comment type="subcellular location">
    <subcellularLocation>
        <location evidence="1">Plastid</location>
        <location evidence="1">Chloroplast</location>
    </subcellularLocation>
</comment>
<name>A0ABN9RH50_9DINO</name>
<dbReference type="EMBL" id="CAUYUJ010006446">
    <property type="protein sequence ID" value="CAK0817365.1"/>
    <property type="molecule type" value="Genomic_DNA"/>
</dbReference>
<keyword evidence="3" id="KW-0602">Photosynthesis</keyword>